<keyword evidence="8" id="KW-1185">Reference proteome</keyword>
<evidence type="ECO:0000256" key="5">
    <source>
        <dbReference type="SAM" id="MobiDB-lite"/>
    </source>
</evidence>
<dbReference type="GO" id="GO:0030170">
    <property type="term" value="F:pyridoxal phosphate binding"/>
    <property type="evidence" value="ECO:0007669"/>
    <property type="project" value="InterPro"/>
</dbReference>
<evidence type="ECO:0000256" key="1">
    <source>
        <dbReference type="ARBA" id="ARBA00001933"/>
    </source>
</evidence>
<dbReference type="InterPro" id="IPR015421">
    <property type="entry name" value="PyrdxlP-dep_Trfase_major"/>
</dbReference>
<accession>A0A7Y6IFJ0</accession>
<evidence type="ECO:0000256" key="3">
    <source>
        <dbReference type="ARBA" id="ARBA00022679"/>
    </source>
</evidence>
<dbReference type="Pfam" id="PF00155">
    <property type="entry name" value="Aminotran_1_2"/>
    <property type="match status" value="1"/>
</dbReference>
<organism evidence="7 8">
    <name type="scientific">Nonomuraea montanisoli</name>
    <dbReference type="NCBI Taxonomy" id="2741721"/>
    <lineage>
        <taxon>Bacteria</taxon>
        <taxon>Bacillati</taxon>
        <taxon>Actinomycetota</taxon>
        <taxon>Actinomycetes</taxon>
        <taxon>Streptosporangiales</taxon>
        <taxon>Streptosporangiaceae</taxon>
        <taxon>Nonomuraea</taxon>
    </lineage>
</organism>
<reference evidence="7 8" key="1">
    <citation type="submission" date="2020-06" db="EMBL/GenBank/DDBJ databases">
        <title>Nonomuraea sp. SMC257, a novel actinomycete isolated from soil.</title>
        <authorList>
            <person name="Chanama M."/>
        </authorList>
    </citation>
    <scope>NUCLEOTIDE SEQUENCE [LARGE SCALE GENOMIC DNA]</scope>
    <source>
        <strain evidence="7 8">SMC257</strain>
    </source>
</reference>
<dbReference type="InterPro" id="IPR004839">
    <property type="entry name" value="Aminotransferase_I/II_large"/>
</dbReference>
<name>A0A7Y6IFJ0_9ACTN</name>
<dbReference type="SUPFAM" id="SSF53383">
    <property type="entry name" value="PLP-dependent transferases"/>
    <property type="match status" value="1"/>
</dbReference>
<dbReference type="PANTHER" id="PTHR43807:SF20">
    <property type="entry name" value="FI04487P"/>
    <property type="match status" value="1"/>
</dbReference>
<dbReference type="GO" id="GO:0005737">
    <property type="term" value="C:cytoplasm"/>
    <property type="evidence" value="ECO:0007669"/>
    <property type="project" value="TreeGrafter"/>
</dbReference>
<keyword evidence="3 7" id="KW-0808">Transferase</keyword>
<evidence type="ECO:0000256" key="4">
    <source>
        <dbReference type="ARBA" id="ARBA00022898"/>
    </source>
</evidence>
<evidence type="ECO:0000313" key="8">
    <source>
        <dbReference type="Proteomes" id="UP000586042"/>
    </source>
</evidence>
<protein>
    <submittedName>
        <fullName evidence="7">Pyridoxal phosphate-dependent aminotransferase</fullName>
    </submittedName>
</protein>
<dbReference type="CDD" id="cd00609">
    <property type="entry name" value="AAT_like"/>
    <property type="match status" value="1"/>
</dbReference>
<dbReference type="Proteomes" id="UP000586042">
    <property type="component" value="Unassembled WGS sequence"/>
</dbReference>
<dbReference type="RefSeq" id="WP_175594616.1">
    <property type="nucleotide sequence ID" value="NZ_JABWGN010000019.1"/>
</dbReference>
<dbReference type="InterPro" id="IPR015422">
    <property type="entry name" value="PyrdxlP-dep_Trfase_small"/>
</dbReference>
<dbReference type="EMBL" id="JABWGN010000019">
    <property type="protein sequence ID" value="NUW37161.1"/>
    <property type="molecule type" value="Genomic_DNA"/>
</dbReference>
<dbReference type="Gene3D" id="3.40.640.10">
    <property type="entry name" value="Type I PLP-dependent aspartate aminotransferase-like (Major domain)"/>
    <property type="match status" value="1"/>
</dbReference>
<dbReference type="InterPro" id="IPR015424">
    <property type="entry name" value="PyrdxlP-dep_Trfase"/>
</dbReference>
<sequence>MEAPEAAGAKIYFASRTNNLSSGGIGAWIRLVRSRGAVDLAVGNPEYPETPVAMISAVCAAIKSGCNQYEDPFGAKAARVALARTFGRNADPETELTITCGATEGLTAALLALVEPGDEVVTFEPLYQNHLDAIRLAGGQARLVRLRPPRWRYDPAELRRAFGARSRVFLLNTPHNPTGRVFEAAEIAEIAELCLRWNTVMVSDEVYADFVFGDRRHVSVADVAELAPRAVVVGSLSKSHAVSGWRQGFLWARAATTQVLRQVHVALTGGAAAPLQQAFVQLDACGHAGGNGGVGMEERLGRAMAIFQGRGLECIAPEGGCYFMVDAGDAGQDSCSYADWLLENRRVAVAPGSLFYASPADGLDYFRVAFNKSDETLWRAQARMSDSGRGSAPTDDRTCK</sequence>
<comment type="cofactor">
    <cofactor evidence="1">
        <name>pyridoxal 5'-phosphate</name>
        <dbReference type="ChEBI" id="CHEBI:597326"/>
    </cofactor>
</comment>
<evidence type="ECO:0000259" key="6">
    <source>
        <dbReference type="Pfam" id="PF00155"/>
    </source>
</evidence>
<keyword evidence="2 7" id="KW-0032">Aminotransferase</keyword>
<dbReference type="InterPro" id="IPR051326">
    <property type="entry name" value="Kynurenine-oxoglutarate_AT"/>
</dbReference>
<feature type="domain" description="Aminotransferase class I/classII large" evidence="6">
    <location>
        <begin position="38"/>
        <end position="380"/>
    </location>
</feature>
<evidence type="ECO:0000313" key="7">
    <source>
        <dbReference type="EMBL" id="NUW37161.1"/>
    </source>
</evidence>
<dbReference type="Gene3D" id="3.90.1150.10">
    <property type="entry name" value="Aspartate Aminotransferase, domain 1"/>
    <property type="match status" value="1"/>
</dbReference>
<comment type="caution">
    <text evidence="7">The sequence shown here is derived from an EMBL/GenBank/DDBJ whole genome shotgun (WGS) entry which is preliminary data.</text>
</comment>
<dbReference type="AlphaFoldDB" id="A0A7Y6IFJ0"/>
<evidence type="ECO:0000256" key="2">
    <source>
        <dbReference type="ARBA" id="ARBA00022576"/>
    </source>
</evidence>
<keyword evidence="4" id="KW-0663">Pyridoxal phosphate</keyword>
<gene>
    <name evidence="7" type="ORF">HTZ77_38025</name>
</gene>
<dbReference type="GO" id="GO:0016212">
    <property type="term" value="F:kynurenine-oxoglutarate transaminase activity"/>
    <property type="evidence" value="ECO:0007669"/>
    <property type="project" value="TreeGrafter"/>
</dbReference>
<proteinExistence type="predicted"/>
<feature type="region of interest" description="Disordered" evidence="5">
    <location>
        <begin position="381"/>
        <end position="400"/>
    </location>
</feature>
<dbReference type="PANTHER" id="PTHR43807">
    <property type="entry name" value="FI04487P"/>
    <property type="match status" value="1"/>
</dbReference>